<proteinExistence type="predicted"/>
<keyword evidence="2" id="KW-1185">Reference proteome</keyword>
<evidence type="ECO:0000313" key="2">
    <source>
        <dbReference type="Proteomes" id="UP000184476"/>
    </source>
</evidence>
<dbReference type="Pfam" id="PF09963">
    <property type="entry name" value="DUF2197"/>
    <property type="match status" value="1"/>
</dbReference>
<gene>
    <name evidence="1" type="ORF">SAMN05444392_102117</name>
</gene>
<accession>A0A1M4V116</accession>
<name>A0A1M4V116_9BACL</name>
<dbReference type="EMBL" id="FQVL01000002">
    <property type="protein sequence ID" value="SHE62619.1"/>
    <property type="molecule type" value="Genomic_DNA"/>
</dbReference>
<dbReference type="STRING" id="112248.SAMN05444392_102117"/>
<evidence type="ECO:0000313" key="1">
    <source>
        <dbReference type="EMBL" id="SHE62619.1"/>
    </source>
</evidence>
<dbReference type="OrthoDB" id="2989868at2"/>
<dbReference type="Proteomes" id="UP000184476">
    <property type="component" value="Unassembled WGS sequence"/>
</dbReference>
<reference evidence="1 2" key="1">
    <citation type="submission" date="2016-11" db="EMBL/GenBank/DDBJ databases">
        <authorList>
            <person name="Jaros S."/>
            <person name="Januszkiewicz K."/>
            <person name="Wedrychowicz H."/>
        </authorList>
    </citation>
    <scope>NUCLEOTIDE SEQUENCE [LARGE SCALE GENOMIC DNA]</scope>
    <source>
        <strain evidence="1 2">DSM 44666</strain>
    </source>
</reference>
<protein>
    <submittedName>
        <fullName evidence="1">Uncharacterized protein YlaI</fullName>
    </submittedName>
</protein>
<dbReference type="RefSeq" id="WP_084731110.1">
    <property type="nucleotide sequence ID" value="NZ_FQVL01000002.1"/>
</dbReference>
<dbReference type="AlphaFoldDB" id="A0A1M4V116"/>
<sequence length="53" mass="6399">MKVVCILCDRFFEPDRLQTKKLHKHPHRIQICTECHDRISEETLARQELHSND</sequence>
<dbReference type="InterPro" id="IPR019241">
    <property type="entry name" value="DUF2197"/>
</dbReference>
<organism evidence="1 2">
    <name type="scientific">Seinonella peptonophila</name>
    <dbReference type="NCBI Taxonomy" id="112248"/>
    <lineage>
        <taxon>Bacteria</taxon>
        <taxon>Bacillati</taxon>
        <taxon>Bacillota</taxon>
        <taxon>Bacilli</taxon>
        <taxon>Bacillales</taxon>
        <taxon>Thermoactinomycetaceae</taxon>
        <taxon>Seinonella</taxon>
    </lineage>
</organism>